<feature type="region of interest" description="Disordered" evidence="1">
    <location>
        <begin position="454"/>
        <end position="497"/>
    </location>
</feature>
<feature type="domain" description="CBM21" evidence="2">
    <location>
        <begin position="342"/>
        <end position="454"/>
    </location>
</feature>
<dbReference type="AlphaFoldDB" id="A0A0D2KIT1"/>
<dbReference type="GeneID" id="27713545"/>
<dbReference type="Proteomes" id="UP000053411">
    <property type="component" value="Unassembled WGS sequence"/>
</dbReference>
<dbReference type="EMBL" id="KN848077">
    <property type="protein sequence ID" value="KIX96533.1"/>
    <property type="molecule type" value="Genomic_DNA"/>
</dbReference>
<dbReference type="PANTHER" id="PTHR12307:SF36">
    <property type="entry name" value="GLYCOGEN-BINDING SUBUNIT 76A"/>
    <property type="match status" value="1"/>
</dbReference>
<dbReference type="STRING" id="1442371.A0A0D2KIT1"/>
<feature type="region of interest" description="Disordered" evidence="1">
    <location>
        <begin position="625"/>
        <end position="646"/>
    </location>
</feature>
<proteinExistence type="predicted"/>
<feature type="compositionally biased region" description="Low complexity" evidence="1">
    <location>
        <begin position="669"/>
        <end position="688"/>
    </location>
</feature>
<feature type="region of interest" description="Disordered" evidence="1">
    <location>
        <begin position="79"/>
        <end position="272"/>
    </location>
</feature>
<evidence type="ECO:0000256" key="1">
    <source>
        <dbReference type="SAM" id="MobiDB-lite"/>
    </source>
</evidence>
<feature type="compositionally biased region" description="Polar residues" evidence="1">
    <location>
        <begin position="699"/>
        <end position="718"/>
    </location>
</feature>
<reference evidence="3 4" key="1">
    <citation type="submission" date="2015-01" db="EMBL/GenBank/DDBJ databases">
        <title>The Genome Sequence of Fonsecaea multimorphosa CBS 102226.</title>
        <authorList>
            <consortium name="The Broad Institute Genomics Platform"/>
            <person name="Cuomo C."/>
            <person name="de Hoog S."/>
            <person name="Gorbushina A."/>
            <person name="Stielow B."/>
            <person name="Teixiera M."/>
            <person name="Abouelleil A."/>
            <person name="Chapman S.B."/>
            <person name="Priest M."/>
            <person name="Young S.K."/>
            <person name="Wortman J."/>
            <person name="Nusbaum C."/>
            <person name="Birren B."/>
        </authorList>
    </citation>
    <scope>NUCLEOTIDE SEQUENCE [LARGE SCALE GENOMIC DNA]</scope>
    <source>
        <strain evidence="3 4">CBS 102226</strain>
    </source>
</reference>
<evidence type="ECO:0000313" key="4">
    <source>
        <dbReference type="Proteomes" id="UP000053411"/>
    </source>
</evidence>
<feature type="compositionally biased region" description="Low complexity" evidence="1">
    <location>
        <begin position="625"/>
        <end position="638"/>
    </location>
</feature>
<dbReference type="InterPro" id="IPR005036">
    <property type="entry name" value="CBM21_dom"/>
</dbReference>
<dbReference type="RefSeq" id="XP_016630656.1">
    <property type="nucleotide sequence ID" value="XM_016778296.1"/>
</dbReference>
<organism evidence="3 4">
    <name type="scientific">Fonsecaea multimorphosa CBS 102226</name>
    <dbReference type="NCBI Taxonomy" id="1442371"/>
    <lineage>
        <taxon>Eukaryota</taxon>
        <taxon>Fungi</taxon>
        <taxon>Dikarya</taxon>
        <taxon>Ascomycota</taxon>
        <taxon>Pezizomycotina</taxon>
        <taxon>Eurotiomycetes</taxon>
        <taxon>Chaetothyriomycetidae</taxon>
        <taxon>Chaetothyriales</taxon>
        <taxon>Herpotrichiellaceae</taxon>
        <taxon>Fonsecaea</taxon>
    </lineage>
</organism>
<feature type="compositionally biased region" description="Polar residues" evidence="1">
    <location>
        <begin position="199"/>
        <end position="218"/>
    </location>
</feature>
<feature type="region of interest" description="Disordered" evidence="1">
    <location>
        <begin position="517"/>
        <end position="550"/>
    </location>
</feature>
<sequence>MPYTPPTHHTPSSSKQSSPTPSRSHSYIQGPLLSPQAAEADRPNLPRSSGSSSYLTKHRRSPSLNDAAKTEILHNGEAYEVNGAFDPHGSIRQSPPPVTNALIPAGMTISPPDSSQNSSDEDEPERGRSRDLDEDLQALQEAIRSIEQRKVTGSPTRGEESSSATRTDAVVSRLDGTQSAGPAVLRLPLSQEARKISHSRSSTDSNIVFESPSKQTPSVALRPDTDDSDSDDTPAERPAMVRKKSGELVRPALRPSSRRRPSSMPGTPTYSKAVHFDSHLEHVRHFLQVDRPLAVSAGSSPVENYESETDFPFGSDETNARPRTPSYEWEIRLNNFPSDLDARRSQPVFVERIFLSSDNRKLIGTVAVQNLAFHKQVVARFTFDYWKTTSEIVADYNNDVRRKGNHDGLDRFNFSIKLEDQANLENKTLFFCIRYNVNGQEFWDNNAGANYQVDFSKKSKSPPSKSNPGLGERPLNALPRSRPSPPTSSGRPVSMPTSFDDFSTGFDSFGSFLQSPSSLMGEPKLKLRSPKSKAELLPDAPQRRKQAGPQAFGNRYDFKTSLNAAKNNAYAAMGEWSGLGPRTYTKQSSHEVPATTPVQSVANAAPKHETGVNDVKVEANKTAAAAAPLTSKPAALLSEKPSLSSQSYKELVDKYCFFGTVRVDGSADSTSASESNGGSSADSSGSTTPTPPRSMSPVPDSQASKQFAQYVARSSSPLSTGGFFGSRSGSPASFGYPYHSATQHTLMSESPTPTAIQG</sequence>
<protein>
    <recommendedName>
        <fullName evidence="2">CBM21 domain-containing protein</fullName>
    </recommendedName>
</protein>
<dbReference type="InterPro" id="IPR050782">
    <property type="entry name" value="PP1_regulatory_subunit_3"/>
</dbReference>
<feature type="compositionally biased region" description="Polar residues" evidence="1">
    <location>
        <begin position="46"/>
        <end position="55"/>
    </location>
</feature>
<dbReference type="Gene3D" id="2.60.40.2440">
    <property type="entry name" value="Carbohydrate binding type-21 domain"/>
    <property type="match status" value="1"/>
</dbReference>
<dbReference type="GO" id="GO:2001069">
    <property type="term" value="F:glycogen binding"/>
    <property type="evidence" value="ECO:0007669"/>
    <property type="project" value="TreeGrafter"/>
</dbReference>
<dbReference type="GO" id="GO:0000164">
    <property type="term" value="C:protein phosphatase type 1 complex"/>
    <property type="evidence" value="ECO:0007669"/>
    <property type="project" value="TreeGrafter"/>
</dbReference>
<accession>A0A0D2KIT1</accession>
<feature type="region of interest" description="Disordered" evidence="1">
    <location>
        <begin position="1"/>
        <end position="67"/>
    </location>
</feature>
<dbReference type="Pfam" id="PF03370">
    <property type="entry name" value="CBM_21"/>
    <property type="match status" value="1"/>
</dbReference>
<keyword evidence="4" id="KW-1185">Reference proteome</keyword>
<feature type="region of interest" description="Disordered" evidence="1">
    <location>
        <begin position="666"/>
        <end position="724"/>
    </location>
</feature>
<dbReference type="PROSITE" id="PS51159">
    <property type="entry name" value="CBM21"/>
    <property type="match status" value="1"/>
</dbReference>
<evidence type="ECO:0000313" key="3">
    <source>
        <dbReference type="EMBL" id="KIX96533.1"/>
    </source>
</evidence>
<name>A0A0D2KIT1_9EURO</name>
<dbReference type="GO" id="GO:0005979">
    <property type="term" value="P:regulation of glycogen biosynthetic process"/>
    <property type="evidence" value="ECO:0007669"/>
    <property type="project" value="TreeGrafter"/>
</dbReference>
<feature type="compositionally biased region" description="Low complexity" evidence="1">
    <location>
        <begin position="1"/>
        <end position="26"/>
    </location>
</feature>
<feature type="region of interest" description="Disordered" evidence="1">
    <location>
        <begin position="582"/>
        <end position="613"/>
    </location>
</feature>
<dbReference type="PANTHER" id="PTHR12307">
    <property type="entry name" value="PROTEIN PHOSPHATASE 1 REGULATORY SUBUNIT"/>
    <property type="match status" value="1"/>
</dbReference>
<dbReference type="InterPro" id="IPR038175">
    <property type="entry name" value="CBM21_dom_sf"/>
</dbReference>
<dbReference type="GO" id="GO:0008157">
    <property type="term" value="F:protein phosphatase 1 binding"/>
    <property type="evidence" value="ECO:0007669"/>
    <property type="project" value="TreeGrafter"/>
</dbReference>
<evidence type="ECO:0000259" key="2">
    <source>
        <dbReference type="PROSITE" id="PS51159"/>
    </source>
</evidence>
<dbReference type="VEuPathDB" id="FungiDB:Z520_07799"/>
<feature type="region of interest" description="Disordered" evidence="1">
    <location>
        <begin position="298"/>
        <end position="319"/>
    </location>
</feature>
<gene>
    <name evidence="3" type="ORF">Z520_07799</name>
</gene>
<feature type="compositionally biased region" description="Low complexity" evidence="1">
    <location>
        <begin position="487"/>
        <end position="497"/>
    </location>
</feature>
<feature type="compositionally biased region" description="Polar residues" evidence="1">
    <location>
        <begin position="151"/>
        <end position="166"/>
    </location>
</feature>
<dbReference type="OrthoDB" id="1881at2759"/>